<feature type="coiled-coil region" evidence="3">
    <location>
        <begin position="105"/>
        <end position="177"/>
    </location>
</feature>
<dbReference type="OrthoDB" id="10255000at2759"/>
<evidence type="ECO:0000256" key="4">
    <source>
        <dbReference type="SAM" id="MobiDB-lite"/>
    </source>
</evidence>
<proteinExistence type="predicted"/>
<dbReference type="GO" id="GO:0005815">
    <property type="term" value="C:microtubule organizing center"/>
    <property type="evidence" value="ECO:0007669"/>
    <property type="project" value="InterPro"/>
</dbReference>
<dbReference type="EMBL" id="JAEPRA010000009">
    <property type="protein sequence ID" value="KAG2180702.1"/>
    <property type="molecule type" value="Genomic_DNA"/>
</dbReference>
<name>A0A8H7PUR4_9FUNG</name>
<evidence type="ECO:0000256" key="3">
    <source>
        <dbReference type="SAM" id="Coils"/>
    </source>
</evidence>
<feature type="region of interest" description="Disordered" evidence="4">
    <location>
        <begin position="1"/>
        <end position="60"/>
    </location>
</feature>
<comment type="caution">
    <text evidence="6">The sequence shown here is derived from an EMBL/GenBank/DDBJ whole genome shotgun (WGS) entry which is preliminary data.</text>
</comment>
<keyword evidence="2" id="KW-0963">Cytoplasm</keyword>
<feature type="domain" description="Centrosomin N-terminal motif 1" evidence="5">
    <location>
        <begin position="105"/>
        <end position="170"/>
    </location>
</feature>
<evidence type="ECO:0000313" key="6">
    <source>
        <dbReference type="EMBL" id="KAG2180702.1"/>
    </source>
</evidence>
<comment type="subcellular location">
    <subcellularLocation>
        <location evidence="1">Cytoplasm</location>
    </subcellularLocation>
</comment>
<protein>
    <recommendedName>
        <fullName evidence="5">Centrosomin N-terminal motif 1 domain-containing protein</fullName>
    </recommendedName>
</protein>
<dbReference type="Proteomes" id="UP000612746">
    <property type="component" value="Unassembled WGS sequence"/>
</dbReference>
<feature type="compositionally biased region" description="Polar residues" evidence="4">
    <location>
        <begin position="36"/>
        <end position="50"/>
    </location>
</feature>
<dbReference type="InterPro" id="IPR012943">
    <property type="entry name" value="Cnn_1N"/>
</dbReference>
<sequence length="296" mass="33096">MSSAKPSGGTVHGHATPRRFHSPTFGSPAGIVVRPTRSQSPVMSNSTPTKRLSDISHRKRVVSLTPTLGTPSHVTPTSSNSAPLISHYPSHMPLDLTDHKSSVPLKEFEKVITDLKKENFNLKLRLFHYEEDNAIDAIENDENERLVSELNEQKDLVESLRTQLMMAQDQVVLLRRKSQISSRSVGVQTDMVRHDFDFHDRVSPPLHYLSNISSDDIVDEDDLVLSRESSISGSTGSIQQQHQFVASAHDFGLAHPVDDLDEDLMHITRQLHQVNLVSPTAQRNRAIGGWLDRVEI</sequence>
<evidence type="ECO:0000259" key="5">
    <source>
        <dbReference type="Pfam" id="PF07989"/>
    </source>
</evidence>
<gene>
    <name evidence="6" type="ORF">INT44_003709</name>
</gene>
<evidence type="ECO:0000256" key="2">
    <source>
        <dbReference type="ARBA" id="ARBA00022490"/>
    </source>
</evidence>
<dbReference type="GO" id="GO:0005737">
    <property type="term" value="C:cytoplasm"/>
    <property type="evidence" value="ECO:0007669"/>
    <property type="project" value="UniProtKB-SubCell"/>
</dbReference>
<dbReference type="AlphaFoldDB" id="A0A8H7PUR4"/>
<organism evidence="6 7">
    <name type="scientific">Umbelopsis vinacea</name>
    <dbReference type="NCBI Taxonomy" id="44442"/>
    <lineage>
        <taxon>Eukaryota</taxon>
        <taxon>Fungi</taxon>
        <taxon>Fungi incertae sedis</taxon>
        <taxon>Mucoromycota</taxon>
        <taxon>Mucoromycotina</taxon>
        <taxon>Umbelopsidomycetes</taxon>
        <taxon>Umbelopsidales</taxon>
        <taxon>Umbelopsidaceae</taxon>
        <taxon>Umbelopsis</taxon>
    </lineage>
</organism>
<evidence type="ECO:0000256" key="1">
    <source>
        <dbReference type="ARBA" id="ARBA00004496"/>
    </source>
</evidence>
<evidence type="ECO:0000313" key="7">
    <source>
        <dbReference type="Proteomes" id="UP000612746"/>
    </source>
</evidence>
<dbReference type="Pfam" id="PF07989">
    <property type="entry name" value="Cnn_1N"/>
    <property type="match status" value="1"/>
</dbReference>
<accession>A0A8H7PUR4</accession>
<reference evidence="6" key="1">
    <citation type="submission" date="2020-12" db="EMBL/GenBank/DDBJ databases">
        <title>Metabolic potential, ecology and presence of endohyphal bacteria is reflected in genomic diversity of Mucoromycotina.</title>
        <authorList>
            <person name="Muszewska A."/>
            <person name="Okrasinska A."/>
            <person name="Steczkiewicz K."/>
            <person name="Drgas O."/>
            <person name="Orlowska M."/>
            <person name="Perlinska-Lenart U."/>
            <person name="Aleksandrzak-Piekarczyk T."/>
            <person name="Szatraj K."/>
            <person name="Zielenkiewicz U."/>
            <person name="Pilsyk S."/>
            <person name="Malc E."/>
            <person name="Mieczkowski P."/>
            <person name="Kruszewska J.S."/>
            <person name="Biernat P."/>
            <person name="Pawlowska J."/>
        </authorList>
    </citation>
    <scope>NUCLEOTIDE SEQUENCE</scope>
    <source>
        <strain evidence="6">WA0000051536</strain>
    </source>
</reference>
<keyword evidence="3" id="KW-0175">Coiled coil</keyword>
<keyword evidence="7" id="KW-1185">Reference proteome</keyword>